<evidence type="ECO:0000313" key="2">
    <source>
        <dbReference type="Proteomes" id="UP000279833"/>
    </source>
</evidence>
<dbReference type="AlphaFoldDB" id="A0A183JFW6"/>
<evidence type="ECO:0000313" key="1">
    <source>
        <dbReference type="EMBL" id="VDO68544.1"/>
    </source>
</evidence>
<gene>
    <name evidence="1" type="ORF">SCUD_LOCUS1585</name>
</gene>
<reference evidence="3" key="1">
    <citation type="submission" date="2016-06" db="UniProtKB">
        <authorList>
            <consortium name="WormBaseParasite"/>
        </authorList>
    </citation>
    <scope>IDENTIFICATION</scope>
</reference>
<organism evidence="3">
    <name type="scientific">Schistosoma curassoni</name>
    <dbReference type="NCBI Taxonomy" id="6186"/>
    <lineage>
        <taxon>Eukaryota</taxon>
        <taxon>Metazoa</taxon>
        <taxon>Spiralia</taxon>
        <taxon>Lophotrochozoa</taxon>
        <taxon>Platyhelminthes</taxon>
        <taxon>Trematoda</taxon>
        <taxon>Digenea</taxon>
        <taxon>Strigeidida</taxon>
        <taxon>Schistosomatoidea</taxon>
        <taxon>Schistosomatidae</taxon>
        <taxon>Schistosoma</taxon>
    </lineage>
</organism>
<accession>A0A183JFW6</accession>
<dbReference type="EMBL" id="UZAK01001308">
    <property type="protein sequence ID" value="VDO68544.1"/>
    <property type="molecule type" value="Genomic_DNA"/>
</dbReference>
<dbReference type="Proteomes" id="UP000279833">
    <property type="component" value="Unassembled WGS sequence"/>
</dbReference>
<keyword evidence="2" id="KW-1185">Reference proteome</keyword>
<protein>
    <submittedName>
        <fullName evidence="1 3">Uncharacterized protein</fullName>
    </submittedName>
</protein>
<name>A0A183JFW6_9TREM</name>
<evidence type="ECO:0000313" key="3">
    <source>
        <dbReference type="WBParaSite" id="SCUD_0000158401-mRNA-1"/>
    </source>
</evidence>
<dbReference type="WBParaSite" id="SCUD_0000158401-mRNA-1">
    <property type="protein sequence ID" value="SCUD_0000158401-mRNA-1"/>
    <property type="gene ID" value="SCUD_0000158401"/>
</dbReference>
<reference evidence="1 2" key="2">
    <citation type="submission" date="2018-11" db="EMBL/GenBank/DDBJ databases">
        <authorList>
            <consortium name="Pathogen Informatics"/>
        </authorList>
    </citation>
    <scope>NUCLEOTIDE SEQUENCE [LARGE SCALE GENOMIC DNA]</scope>
    <source>
        <strain evidence="1">Dakar</strain>
        <strain evidence="2">Dakar, Senegal</strain>
    </source>
</reference>
<sequence>MFHSDLMLISFVQVKLVQPHTKKLHLIVEYPMQSKIMADVFPNLMAVAVTALLNK</sequence>
<proteinExistence type="predicted"/>